<name>A0ABW9FHK8_9NOCA</name>
<dbReference type="EMBL" id="JBDLNV010000004">
    <property type="protein sequence ID" value="MFM1724133.1"/>
    <property type="molecule type" value="Genomic_DNA"/>
</dbReference>
<dbReference type="RefSeq" id="WP_420164690.1">
    <property type="nucleotide sequence ID" value="NZ_JBDLNV010000004.1"/>
</dbReference>
<organism evidence="1 2">
    <name type="scientific">Rhodococcus parequi</name>
    <dbReference type="NCBI Taxonomy" id="3137122"/>
    <lineage>
        <taxon>Bacteria</taxon>
        <taxon>Bacillati</taxon>
        <taxon>Actinomycetota</taxon>
        <taxon>Actinomycetes</taxon>
        <taxon>Mycobacteriales</taxon>
        <taxon>Nocardiaceae</taxon>
        <taxon>Rhodococcus</taxon>
    </lineage>
</organism>
<reference evidence="1 2" key="1">
    <citation type="submission" date="2023-11" db="EMBL/GenBank/DDBJ databases">
        <authorList>
            <person name="Val-Calvo J."/>
            <person name="Scortti M."/>
            <person name="Vazquez-Boland J."/>
        </authorList>
    </citation>
    <scope>NUCLEOTIDE SEQUENCE [LARGE SCALE GENOMIC DNA]</scope>
    <source>
        <strain evidence="1 2">PAM 2766</strain>
    </source>
</reference>
<protein>
    <recommendedName>
        <fullName evidence="3">Immunity protein Imm1</fullName>
    </recommendedName>
</protein>
<evidence type="ECO:0000313" key="1">
    <source>
        <dbReference type="EMBL" id="MFM1724133.1"/>
    </source>
</evidence>
<sequence length="119" mass="12796">MPLTREHTERYADALVALAAATQRPANIVNLGGAYAIRVEFELGRYLLATNAGGDLATAADGGGGTWTVEFFGRSDVRLAVADREWLVDAFDAVLNELRASDWWRGDGTTYGEFAPSGT</sequence>
<keyword evidence="2" id="KW-1185">Reference proteome</keyword>
<evidence type="ECO:0000313" key="2">
    <source>
        <dbReference type="Proteomes" id="UP001629745"/>
    </source>
</evidence>
<comment type="caution">
    <text evidence="1">The sequence shown here is derived from an EMBL/GenBank/DDBJ whole genome shotgun (WGS) entry which is preliminary data.</text>
</comment>
<proteinExistence type="predicted"/>
<accession>A0ABW9FHK8</accession>
<gene>
    <name evidence="1" type="ORF">ABEU20_002709</name>
</gene>
<evidence type="ECO:0008006" key="3">
    <source>
        <dbReference type="Google" id="ProtNLM"/>
    </source>
</evidence>
<dbReference type="Proteomes" id="UP001629745">
    <property type="component" value="Unassembled WGS sequence"/>
</dbReference>